<keyword evidence="1" id="KW-0472">Membrane</keyword>
<dbReference type="EMBL" id="FNYS01000011">
    <property type="protein sequence ID" value="SEJ08386.1"/>
    <property type="molecule type" value="Genomic_DNA"/>
</dbReference>
<dbReference type="Proteomes" id="UP000183077">
    <property type="component" value="Unassembled WGS sequence"/>
</dbReference>
<organism evidence="2 4">
    <name type="scientific">Myroides marinus</name>
    <dbReference type="NCBI Taxonomy" id="703342"/>
    <lineage>
        <taxon>Bacteria</taxon>
        <taxon>Pseudomonadati</taxon>
        <taxon>Bacteroidota</taxon>
        <taxon>Flavobacteriia</taxon>
        <taxon>Flavobacteriales</taxon>
        <taxon>Flavobacteriaceae</taxon>
        <taxon>Myroides</taxon>
    </lineage>
</organism>
<feature type="transmembrane region" description="Helical" evidence="1">
    <location>
        <begin position="6"/>
        <end position="23"/>
    </location>
</feature>
<dbReference type="GeneID" id="82257619"/>
<protein>
    <submittedName>
        <fullName evidence="2">Uncharacterized protein</fullName>
    </submittedName>
</protein>
<accession>A0A161S6N9</accession>
<evidence type="ECO:0000256" key="1">
    <source>
        <dbReference type="SAM" id="Phobius"/>
    </source>
</evidence>
<reference evidence="3 5" key="2">
    <citation type="submission" date="2016-10" db="EMBL/GenBank/DDBJ databases">
        <authorList>
            <person name="de Groot N.N."/>
        </authorList>
    </citation>
    <scope>NUCLEOTIDE SEQUENCE [LARGE SCALE GENOMIC DNA]</scope>
    <source>
        <strain evidence="3 5">DSM 23048</strain>
    </source>
</reference>
<keyword evidence="1" id="KW-0812">Transmembrane</keyword>
<name>A0A161S6N9_9FLAO</name>
<evidence type="ECO:0000313" key="3">
    <source>
        <dbReference type="EMBL" id="SEJ08386.1"/>
    </source>
</evidence>
<evidence type="ECO:0000313" key="2">
    <source>
        <dbReference type="EMBL" id="KZE74995.1"/>
    </source>
</evidence>
<keyword evidence="4" id="KW-1185">Reference proteome</keyword>
<evidence type="ECO:0000313" key="5">
    <source>
        <dbReference type="Proteomes" id="UP000183077"/>
    </source>
</evidence>
<reference evidence="2 4" key="1">
    <citation type="submission" date="2016-01" db="EMBL/GenBank/DDBJ databases">
        <title>Whole genome sequencing of Myroides marinus L41.</title>
        <authorList>
            <person name="Hong K.W."/>
        </authorList>
    </citation>
    <scope>NUCLEOTIDE SEQUENCE [LARGE SCALE GENOMIC DNA]</scope>
    <source>
        <strain evidence="2 4">L41</strain>
    </source>
</reference>
<keyword evidence="1" id="KW-1133">Transmembrane helix</keyword>
<gene>
    <name evidence="2" type="ORF">AV926_17340</name>
    <name evidence="3" type="ORF">SAMN04488018_11194</name>
</gene>
<dbReference type="Proteomes" id="UP000076630">
    <property type="component" value="Unassembled WGS sequence"/>
</dbReference>
<dbReference type="EMBL" id="LQNU01000087">
    <property type="protein sequence ID" value="KZE74995.1"/>
    <property type="molecule type" value="Genomic_DNA"/>
</dbReference>
<evidence type="ECO:0000313" key="4">
    <source>
        <dbReference type="Proteomes" id="UP000076630"/>
    </source>
</evidence>
<dbReference type="OrthoDB" id="1042325at2"/>
<dbReference type="RefSeq" id="WP_038985880.1">
    <property type="nucleotide sequence ID" value="NZ_FNYS01000011.1"/>
</dbReference>
<sequence length="231" mass="25965">MDPILIIFIVVVFGGSYGYMFYIRNKQKKTTKNYETPEMVAKSEEFKAELLQRIFSPLNNKFPNQTIDAFTECAYLTNLTAKTKSTLITGLKVIGYSLIGVRATYTQADNAAYLVLTGEDLHYVFFQEGELSSLFTLTRGQLQRAKITDLSAVDKTSRIQSTVGDKVSKKLIYESDGKNVEIILFDRITKGTQGIPLSDASSSIVDILGKCRVMGISFKEKLIEQYPNLKY</sequence>
<proteinExistence type="predicted"/>
<dbReference type="AlphaFoldDB" id="A0A161S6N9"/>